<keyword evidence="3" id="KW-0238">DNA-binding</keyword>
<evidence type="ECO:0000313" key="8">
    <source>
        <dbReference type="Proteomes" id="UP000807115"/>
    </source>
</evidence>
<evidence type="ECO:0000256" key="1">
    <source>
        <dbReference type="ARBA" id="ARBA00004123"/>
    </source>
</evidence>
<dbReference type="Gene3D" id="1.10.10.60">
    <property type="entry name" value="Homeodomain-like"/>
    <property type="match status" value="1"/>
</dbReference>
<evidence type="ECO:0000256" key="3">
    <source>
        <dbReference type="ARBA" id="ARBA00023125"/>
    </source>
</evidence>
<organism evidence="7 8">
    <name type="scientific">Sorghum bicolor</name>
    <name type="common">Sorghum</name>
    <name type="synonym">Sorghum vulgare</name>
    <dbReference type="NCBI Taxonomy" id="4558"/>
    <lineage>
        <taxon>Eukaryota</taxon>
        <taxon>Viridiplantae</taxon>
        <taxon>Streptophyta</taxon>
        <taxon>Embryophyta</taxon>
        <taxon>Tracheophyta</taxon>
        <taxon>Spermatophyta</taxon>
        <taxon>Magnoliopsida</taxon>
        <taxon>Liliopsida</taxon>
        <taxon>Poales</taxon>
        <taxon>Poaceae</taxon>
        <taxon>PACMAD clade</taxon>
        <taxon>Panicoideae</taxon>
        <taxon>Andropogonodae</taxon>
        <taxon>Andropogoneae</taxon>
        <taxon>Sorghinae</taxon>
        <taxon>Sorghum</taxon>
    </lineage>
</organism>
<comment type="caution">
    <text evidence="7">The sequence shown here is derived from an EMBL/GenBank/DDBJ whole genome shotgun (WGS) entry which is preliminary data.</text>
</comment>
<reference evidence="7" key="1">
    <citation type="journal article" date="2019" name="BMC Genomics">
        <title>A new reference genome for Sorghum bicolor reveals high levels of sequence similarity between sweet and grain genotypes: implications for the genetics of sugar metabolism.</title>
        <authorList>
            <person name="Cooper E.A."/>
            <person name="Brenton Z.W."/>
            <person name="Flinn B.S."/>
            <person name="Jenkins J."/>
            <person name="Shu S."/>
            <person name="Flowers D."/>
            <person name="Luo F."/>
            <person name="Wang Y."/>
            <person name="Xia P."/>
            <person name="Barry K."/>
            <person name="Daum C."/>
            <person name="Lipzen A."/>
            <person name="Yoshinaga Y."/>
            <person name="Schmutz J."/>
            <person name="Saski C."/>
            <person name="Vermerris W."/>
            <person name="Kresovich S."/>
        </authorList>
    </citation>
    <scope>NUCLEOTIDE SEQUENCE</scope>
</reference>
<evidence type="ECO:0000256" key="2">
    <source>
        <dbReference type="ARBA" id="ARBA00023015"/>
    </source>
</evidence>
<dbReference type="PANTHER" id="PTHR31442">
    <property type="entry name" value="HOMEODOMAIN-LIKE SUPERFAMILY PROTEIN-RELATED"/>
    <property type="match status" value="1"/>
</dbReference>
<keyword evidence="2" id="KW-0805">Transcription regulation</keyword>
<dbReference type="GO" id="GO:0005634">
    <property type="term" value="C:nucleus"/>
    <property type="evidence" value="ECO:0007669"/>
    <property type="project" value="UniProtKB-SubCell"/>
</dbReference>
<dbReference type="InterPro" id="IPR006447">
    <property type="entry name" value="Myb_dom_plants"/>
</dbReference>
<dbReference type="NCBIfam" id="TIGR01557">
    <property type="entry name" value="myb_SHAQKYF"/>
    <property type="match status" value="1"/>
</dbReference>
<dbReference type="AlphaFoldDB" id="A0A921RBN7"/>
<evidence type="ECO:0000256" key="6">
    <source>
        <dbReference type="SAM" id="MobiDB-lite"/>
    </source>
</evidence>
<reference evidence="7" key="2">
    <citation type="submission" date="2020-10" db="EMBL/GenBank/DDBJ databases">
        <authorList>
            <person name="Cooper E.A."/>
            <person name="Brenton Z.W."/>
            <person name="Flinn B.S."/>
            <person name="Jenkins J."/>
            <person name="Shu S."/>
            <person name="Flowers D."/>
            <person name="Luo F."/>
            <person name="Wang Y."/>
            <person name="Xia P."/>
            <person name="Barry K."/>
            <person name="Daum C."/>
            <person name="Lipzen A."/>
            <person name="Yoshinaga Y."/>
            <person name="Schmutz J."/>
            <person name="Saski C."/>
            <person name="Vermerris W."/>
            <person name="Kresovich S."/>
        </authorList>
    </citation>
    <scope>NUCLEOTIDE SEQUENCE</scope>
</reference>
<dbReference type="InterPro" id="IPR009057">
    <property type="entry name" value="Homeodomain-like_sf"/>
</dbReference>
<feature type="region of interest" description="Disordered" evidence="6">
    <location>
        <begin position="139"/>
        <end position="170"/>
    </location>
</feature>
<evidence type="ECO:0000256" key="4">
    <source>
        <dbReference type="ARBA" id="ARBA00023163"/>
    </source>
</evidence>
<evidence type="ECO:0000313" key="7">
    <source>
        <dbReference type="EMBL" id="KAG0537503.1"/>
    </source>
</evidence>
<protein>
    <recommendedName>
        <fullName evidence="9">HTH myb-type domain-containing protein</fullName>
    </recommendedName>
</protein>
<accession>A0A921RBN7</accession>
<dbReference type="FunFam" id="1.10.10.60:FF:000007">
    <property type="entry name" value="Two-component response regulator"/>
    <property type="match status" value="1"/>
</dbReference>
<dbReference type="SUPFAM" id="SSF46689">
    <property type="entry name" value="Homeodomain-like"/>
    <property type="match status" value="1"/>
</dbReference>
<comment type="subcellular location">
    <subcellularLocation>
        <location evidence="1">Nucleus</location>
    </subcellularLocation>
</comment>
<feature type="compositionally biased region" description="Low complexity" evidence="6">
    <location>
        <begin position="30"/>
        <end position="57"/>
    </location>
</feature>
<sequence>MESGEVKAEQRQRQPPVTPKKRKLPKPEKSAQANGGSSSSAAESSPPSRTSSSSPPSNDADGKGLQQQQQQGGGGGKRPRLVWTDELHDLFVKAYDSLGDEAVPRRILEKMNEKMNVPEVSREKVASHLQKHKLHLRRLAEEAASSHSSPTEEAPAAPSHPLRSLPPNTTPLAAEVSQAQLELLQVLQTPPPDCLSRSSSSIATNLQIVQSIQQQLLGPPIKEQQAKPAQTMQRAPADSGSSPAAILVPEANTEAVTCMAQAAKAENAAEAEKAAPTPGSILAQFWASPDNEGSSTCSWDIFGLSHGT</sequence>
<dbReference type="Proteomes" id="UP000807115">
    <property type="component" value="Chromosome 3"/>
</dbReference>
<feature type="compositionally biased region" description="Basic and acidic residues" evidence="6">
    <location>
        <begin position="1"/>
        <end position="12"/>
    </location>
</feature>
<proteinExistence type="predicted"/>
<keyword evidence="5" id="KW-0539">Nucleus</keyword>
<evidence type="ECO:0008006" key="9">
    <source>
        <dbReference type="Google" id="ProtNLM"/>
    </source>
</evidence>
<gene>
    <name evidence="7" type="ORF">BDA96_03G154000</name>
</gene>
<dbReference type="InterPro" id="IPR044841">
    <property type="entry name" value="LUX/BOA-like"/>
</dbReference>
<dbReference type="GO" id="GO:0003700">
    <property type="term" value="F:DNA-binding transcription factor activity"/>
    <property type="evidence" value="ECO:0007669"/>
    <property type="project" value="InterPro"/>
</dbReference>
<keyword evidence="4" id="KW-0804">Transcription</keyword>
<evidence type="ECO:0000256" key="5">
    <source>
        <dbReference type="ARBA" id="ARBA00023242"/>
    </source>
</evidence>
<dbReference type="GO" id="GO:0003677">
    <property type="term" value="F:DNA binding"/>
    <property type="evidence" value="ECO:0007669"/>
    <property type="project" value="UniProtKB-KW"/>
</dbReference>
<dbReference type="EMBL" id="CM027682">
    <property type="protein sequence ID" value="KAG0537503.1"/>
    <property type="molecule type" value="Genomic_DNA"/>
</dbReference>
<name>A0A921RBN7_SORBI</name>
<dbReference type="PANTHER" id="PTHR31442:SF29">
    <property type="entry name" value="HOMEODOMAIN-LIKE SUPERFAMILY PROTEIN"/>
    <property type="match status" value="1"/>
</dbReference>
<feature type="region of interest" description="Disordered" evidence="6">
    <location>
        <begin position="1"/>
        <end position="81"/>
    </location>
</feature>